<proteinExistence type="predicted"/>
<evidence type="ECO:0000313" key="3">
    <source>
        <dbReference type="Proteomes" id="UP000077071"/>
    </source>
</evidence>
<feature type="domain" description="ChrR-like cupin" evidence="1">
    <location>
        <begin position="33"/>
        <end position="117"/>
    </location>
</feature>
<evidence type="ECO:0000313" key="2">
    <source>
        <dbReference type="EMBL" id="AND15797.1"/>
    </source>
</evidence>
<dbReference type="Pfam" id="PF12973">
    <property type="entry name" value="Cupin_7"/>
    <property type="match status" value="1"/>
</dbReference>
<gene>
    <name evidence="2" type="ORF">A6122_0641</name>
</gene>
<dbReference type="Gene3D" id="2.60.120.10">
    <property type="entry name" value="Jelly Rolls"/>
    <property type="match status" value="1"/>
</dbReference>
<keyword evidence="3" id="KW-1185">Reference proteome</keyword>
<dbReference type="KEGG" id="rtn:A6122_0641"/>
<dbReference type="InterPro" id="IPR011051">
    <property type="entry name" value="RmlC_Cupin_sf"/>
</dbReference>
<dbReference type="Proteomes" id="UP000077071">
    <property type="component" value="Chromosome"/>
</dbReference>
<dbReference type="OrthoDB" id="9801227at2"/>
<dbReference type="AlphaFoldDB" id="A0A160KR69"/>
<name>A0A160KR69_9MICO</name>
<evidence type="ECO:0000259" key="1">
    <source>
        <dbReference type="Pfam" id="PF12973"/>
    </source>
</evidence>
<dbReference type="InterPro" id="IPR014710">
    <property type="entry name" value="RmlC-like_jellyroll"/>
</dbReference>
<accession>A0A160KR69</accession>
<reference evidence="2 3" key="1">
    <citation type="submission" date="2016-05" db="EMBL/GenBank/DDBJ databases">
        <title>Complete genome sequence of Rathayibacter tritici NCPPB 1953.</title>
        <authorList>
            <person name="Park J."/>
            <person name="Lee H.-H."/>
            <person name="Lee S.-W."/>
            <person name="Seo Y.-S."/>
        </authorList>
    </citation>
    <scope>NUCLEOTIDE SEQUENCE [LARGE SCALE GENOMIC DNA]</scope>
    <source>
        <strain evidence="2 3">NCPPB 1953</strain>
    </source>
</reference>
<organism evidence="2 3">
    <name type="scientific">Rathayibacter tritici</name>
    <dbReference type="NCBI Taxonomy" id="33888"/>
    <lineage>
        <taxon>Bacteria</taxon>
        <taxon>Bacillati</taxon>
        <taxon>Actinomycetota</taxon>
        <taxon>Actinomycetes</taxon>
        <taxon>Micrococcales</taxon>
        <taxon>Microbacteriaceae</taxon>
        <taxon>Rathayibacter</taxon>
    </lineage>
</organism>
<sequence>MLNQSEHSVPVLFRTLANGGFGESALTFEPLTSDGRSGVEIHRLYTAAETGGSAAAVVRYLPGATAKTHRHTGHELIYVVSGELETEAGRHPAGSLLSLSPDSVHTPRSPLGCLALVVWEKAVQPL</sequence>
<dbReference type="PATRIC" id="fig|33888.3.peg.713"/>
<dbReference type="InterPro" id="IPR025979">
    <property type="entry name" value="ChrR-like_cupin_dom"/>
</dbReference>
<protein>
    <recommendedName>
        <fullName evidence="1">ChrR-like cupin domain-containing protein</fullName>
    </recommendedName>
</protein>
<dbReference type="RefSeq" id="WP_068251605.1">
    <property type="nucleotide sequence ID" value="NZ_CP015515.1"/>
</dbReference>
<dbReference type="EMBL" id="CP015515">
    <property type="protein sequence ID" value="AND15797.1"/>
    <property type="molecule type" value="Genomic_DNA"/>
</dbReference>
<dbReference type="SUPFAM" id="SSF51182">
    <property type="entry name" value="RmlC-like cupins"/>
    <property type="match status" value="1"/>
</dbReference>
<dbReference type="STRING" id="33888.A6122_0641"/>